<dbReference type="Proteomes" id="UP000634136">
    <property type="component" value="Unassembled WGS sequence"/>
</dbReference>
<evidence type="ECO:0000313" key="2">
    <source>
        <dbReference type="Proteomes" id="UP000634136"/>
    </source>
</evidence>
<protein>
    <submittedName>
        <fullName evidence="1">Uncharacterized protein</fullName>
    </submittedName>
</protein>
<sequence length="28" mass="3116">MALILREEGFEKRSGIVIMGPNVLSLEL</sequence>
<gene>
    <name evidence="1" type="ORF">G2W53_042350</name>
</gene>
<dbReference type="AlphaFoldDB" id="A0A834W3R6"/>
<evidence type="ECO:0000313" key="1">
    <source>
        <dbReference type="EMBL" id="KAF7803239.1"/>
    </source>
</evidence>
<keyword evidence="2" id="KW-1185">Reference proteome</keyword>
<accession>A0A834W3R6</accession>
<proteinExistence type="predicted"/>
<name>A0A834W3R6_9FABA</name>
<organism evidence="1 2">
    <name type="scientific">Senna tora</name>
    <dbReference type="NCBI Taxonomy" id="362788"/>
    <lineage>
        <taxon>Eukaryota</taxon>
        <taxon>Viridiplantae</taxon>
        <taxon>Streptophyta</taxon>
        <taxon>Embryophyta</taxon>
        <taxon>Tracheophyta</taxon>
        <taxon>Spermatophyta</taxon>
        <taxon>Magnoliopsida</taxon>
        <taxon>eudicotyledons</taxon>
        <taxon>Gunneridae</taxon>
        <taxon>Pentapetalae</taxon>
        <taxon>rosids</taxon>
        <taxon>fabids</taxon>
        <taxon>Fabales</taxon>
        <taxon>Fabaceae</taxon>
        <taxon>Caesalpinioideae</taxon>
        <taxon>Cassia clade</taxon>
        <taxon>Senna</taxon>
    </lineage>
</organism>
<comment type="caution">
    <text evidence="1">The sequence shown here is derived from an EMBL/GenBank/DDBJ whole genome shotgun (WGS) entry which is preliminary data.</text>
</comment>
<dbReference type="EMBL" id="JAAIUW010000013">
    <property type="protein sequence ID" value="KAF7803239.1"/>
    <property type="molecule type" value="Genomic_DNA"/>
</dbReference>
<reference evidence="1" key="1">
    <citation type="submission" date="2020-09" db="EMBL/GenBank/DDBJ databases">
        <title>Genome-Enabled Discovery of Anthraquinone Biosynthesis in Senna tora.</title>
        <authorList>
            <person name="Kang S.-H."/>
            <person name="Pandey R.P."/>
            <person name="Lee C.-M."/>
            <person name="Sim J.-S."/>
            <person name="Jeong J.-T."/>
            <person name="Choi B.-S."/>
            <person name="Jung M."/>
            <person name="Ginzburg D."/>
            <person name="Zhao K."/>
            <person name="Won S.Y."/>
            <person name="Oh T.-J."/>
            <person name="Yu Y."/>
            <person name="Kim N.-H."/>
            <person name="Lee O.R."/>
            <person name="Lee T.-H."/>
            <person name="Bashyal P."/>
            <person name="Kim T.-S."/>
            <person name="Lee W.-H."/>
            <person name="Kawkins C."/>
            <person name="Kim C.-K."/>
            <person name="Kim J.S."/>
            <person name="Ahn B.O."/>
            <person name="Rhee S.Y."/>
            <person name="Sohng J.K."/>
        </authorList>
    </citation>
    <scope>NUCLEOTIDE SEQUENCE</scope>
    <source>
        <tissue evidence="1">Leaf</tissue>
    </source>
</reference>